<comment type="caution">
    <text evidence="1">The sequence shown here is derived from an EMBL/GenBank/DDBJ whole genome shotgun (WGS) entry which is preliminary data.</text>
</comment>
<dbReference type="AlphaFoldDB" id="A0AAW1U2H8"/>
<keyword evidence="2" id="KW-1185">Reference proteome</keyword>
<organism evidence="1 2">
    <name type="scientific">Henosepilachna vigintioctopunctata</name>
    <dbReference type="NCBI Taxonomy" id="420089"/>
    <lineage>
        <taxon>Eukaryota</taxon>
        <taxon>Metazoa</taxon>
        <taxon>Ecdysozoa</taxon>
        <taxon>Arthropoda</taxon>
        <taxon>Hexapoda</taxon>
        <taxon>Insecta</taxon>
        <taxon>Pterygota</taxon>
        <taxon>Neoptera</taxon>
        <taxon>Endopterygota</taxon>
        <taxon>Coleoptera</taxon>
        <taxon>Polyphaga</taxon>
        <taxon>Cucujiformia</taxon>
        <taxon>Coccinelloidea</taxon>
        <taxon>Coccinellidae</taxon>
        <taxon>Epilachninae</taxon>
        <taxon>Epilachnini</taxon>
        <taxon>Henosepilachna</taxon>
    </lineage>
</organism>
<proteinExistence type="predicted"/>
<dbReference type="EMBL" id="JARQZJ010000044">
    <property type="protein sequence ID" value="KAK9877947.1"/>
    <property type="molecule type" value="Genomic_DNA"/>
</dbReference>
<accession>A0AAW1U2H8</accession>
<protein>
    <recommendedName>
        <fullName evidence="3">MADF domain-containing protein</fullName>
    </recommendedName>
</protein>
<evidence type="ECO:0000313" key="1">
    <source>
        <dbReference type="EMBL" id="KAK9877947.1"/>
    </source>
</evidence>
<evidence type="ECO:0000313" key="2">
    <source>
        <dbReference type="Proteomes" id="UP001431783"/>
    </source>
</evidence>
<dbReference type="Proteomes" id="UP001431783">
    <property type="component" value="Unassembled WGS sequence"/>
</dbReference>
<reference evidence="1 2" key="1">
    <citation type="submission" date="2023-03" db="EMBL/GenBank/DDBJ databases">
        <title>Genome insight into feeding habits of ladybird beetles.</title>
        <authorList>
            <person name="Li H.-S."/>
            <person name="Huang Y.-H."/>
            <person name="Pang H."/>
        </authorList>
    </citation>
    <scope>NUCLEOTIDE SEQUENCE [LARGE SCALE GENOMIC DNA]</scope>
    <source>
        <strain evidence="1">SYSU_2023b</strain>
        <tissue evidence="1">Whole body</tissue>
    </source>
</reference>
<name>A0AAW1U2H8_9CUCU</name>
<sequence>MDESSLTSGCDNRAIFVALLKDFSVVLNKYMLPKVASAKEKAWGCLADQFSKNSRKKTDVNATGNKSITLLSWEADFLNLYLANIVYCKIPGASCVGLGASSTSPELNEENENREDEDDPVDMLASNQPITPVICIRKSDATKLKKDEKLKLSQYCRPMHTCDILI</sequence>
<evidence type="ECO:0008006" key="3">
    <source>
        <dbReference type="Google" id="ProtNLM"/>
    </source>
</evidence>
<gene>
    <name evidence="1" type="ORF">WA026_020168</name>
</gene>